<accession>A0A4P6KWZ9</accession>
<dbReference type="AlphaFoldDB" id="A0A4P6KWZ9"/>
<dbReference type="KEGG" id="plue:EWM63_10465"/>
<organism evidence="2 3">
    <name type="scientific">Pseudoduganella lutea</name>
    <dbReference type="NCBI Taxonomy" id="321985"/>
    <lineage>
        <taxon>Bacteria</taxon>
        <taxon>Pseudomonadati</taxon>
        <taxon>Pseudomonadota</taxon>
        <taxon>Betaproteobacteria</taxon>
        <taxon>Burkholderiales</taxon>
        <taxon>Oxalobacteraceae</taxon>
        <taxon>Telluria group</taxon>
        <taxon>Pseudoduganella</taxon>
    </lineage>
</organism>
<reference evidence="2 3" key="1">
    <citation type="submission" date="2019-02" db="EMBL/GenBank/DDBJ databases">
        <title>Draft Genome Sequences of Six Type Strains of the Genus Massilia.</title>
        <authorList>
            <person name="Miess H."/>
            <person name="Frediansyhah A."/>
            <person name="Gross H."/>
        </authorList>
    </citation>
    <scope>NUCLEOTIDE SEQUENCE [LARGE SCALE GENOMIC DNA]</scope>
    <source>
        <strain evidence="2 3">DSM 17473</strain>
    </source>
</reference>
<proteinExistence type="predicted"/>
<name>A0A4P6KWZ9_9BURK</name>
<keyword evidence="3" id="KW-1185">Reference proteome</keyword>
<dbReference type="EMBL" id="CP035913">
    <property type="protein sequence ID" value="QBE63334.1"/>
    <property type="molecule type" value="Genomic_DNA"/>
</dbReference>
<keyword evidence="1" id="KW-0812">Transmembrane</keyword>
<gene>
    <name evidence="2" type="ORF">EWM63_10465</name>
</gene>
<evidence type="ECO:0000256" key="1">
    <source>
        <dbReference type="SAM" id="Phobius"/>
    </source>
</evidence>
<evidence type="ECO:0000313" key="2">
    <source>
        <dbReference type="EMBL" id="QBE63334.1"/>
    </source>
</evidence>
<keyword evidence="1" id="KW-0472">Membrane</keyword>
<evidence type="ECO:0000313" key="3">
    <source>
        <dbReference type="Proteomes" id="UP000290637"/>
    </source>
</evidence>
<feature type="transmembrane region" description="Helical" evidence="1">
    <location>
        <begin position="5"/>
        <end position="22"/>
    </location>
</feature>
<sequence length="286" mass="30825">MKRISLYLISVILTGSFVYLYLDSENQSNSPGLLAKETAQPNYKLGPTVAEGKPPTDGCASTPPLYDPVAFKGSEDRESLEEKVEEAYLNPQMLFAKTETDPQANIALYRMFSSCGKPPTNVGGHWQSGGGGCPTIESANIFRLHPIELLSKAAAQGSTEAKTMFALNAPVVAFQLSKDDSPDKQEFAKRLLSEARKLGAEAAYEGDADAYRVMSESFTKGWFGTKNIELAYSYSLPLEVLGNANDKEQIARLGGLLTTTQQDIASKATYGCSNSVPPGILSNPFG</sequence>
<dbReference type="Proteomes" id="UP000290637">
    <property type="component" value="Chromosome"/>
</dbReference>
<protein>
    <submittedName>
        <fullName evidence="2">Uncharacterized protein</fullName>
    </submittedName>
</protein>
<dbReference type="RefSeq" id="WP_130186463.1">
    <property type="nucleotide sequence ID" value="NZ_CP035913.1"/>
</dbReference>
<keyword evidence="1" id="KW-1133">Transmembrane helix</keyword>